<keyword evidence="1" id="KW-0812">Transmembrane</keyword>
<protein>
    <submittedName>
        <fullName evidence="2">Uncharacterized protein</fullName>
    </submittedName>
</protein>
<dbReference type="Proteomes" id="UP001163823">
    <property type="component" value="Chromosome 4"/>
</dbReference>
<name>A0AAD7VF07_QUISA</name>
<accession>A0AAD7VF07</accession>
<evidence type="ECO:0000313" key="2">
    <source>
        <dbReference type="EMBL" id="KAJ7973209.1"/>
    </source>
</evidence>
<dbReference type="EMBL" id="JARAOO010000004">
    <property type="protein sequence ID" value="KAJ7973209.1"/>
    <property type="molecule type" value="Genomic_DNA"/>
</dbReference>
<dbReference type="KEGG" id="qsa:O6P43_010984"/>
<keyword evidence="1" id="KW-0472">Membrane</keyword>
<proteinExistence type="predicted"/>
<keyword evidence="1" id="KW-1133">Transmembrane helix</keyword>
<feature type="transmembrane region" description="Helical" evidence="1">
    <location>
        <begin position="50"/>
        <end position="68"/>
    </location>
</feature>
<evidence type="ECO:0000256" key="1">
    <source>
        <dbReference type="SAM" id="Phobius"/>
    </source>
</evidence>
<comment type="caution">
    <text evidence="2">The sequence shown here is derived from an EMBL/GenBank/DDBJ whole genome shotgun (WGS) entry which is preliminary data.</text>
</comment>
<reference evidence="2" key="1">
    <citation type="journal article" date="2023" name="Science">
        <title>Elucidation of the pathway for biosynthesis of saponin adjuvants from the soapbark tree.</title>
        <authorList>
            <person name="Reed J."/>
            <person name="Orme A."/>
            <person name="El-Demerdash A."/>
            <person name="Owen C."/>
            <person name="Martin L.B.B."/>
            <person name="Misra R.C."/>
            <person name="Kikuchi S."/>
            <person name="Rejzek M."/>
            <person name="Martin A.C."/>
            <person name="Harkess A."/>
            <person name="Leebens-Mack J."/>
            <person name="Louveau T."/>
            <person name="Stephenson M.J."/>
            <person name="Osbourn A."/>
        </authorList>
    </citation>
    <scope>NUCLEOTIDE SEQUENCE</scope>
    <source>
        <strain evidence="2">S10</strain>
    </source>
</reference>
<evidence type="ECO:0000313" key="3">
    <source>
        <dbReference type="Proteomes" id="UP001163823"/>
    </source>
</evidence>
<sequence>MTARCSSASLALFLATAASLAFLSALILAVLTALFMEAHAILAAQRSTRAIFLSMTRLLLPFELALGLSMSKKEKLGLVQGGQRNEEGGRVGEGRHWTWAREEHLIQERVETKDAGRAEATVDATKLYAVKHPTVFGTAIVAFGFGVIGGGGSGGGTGLWWWKVHVGSGEILATLERRGGEEGRGKEAIFV</sequence>
<gene>
    <name evidence="2" type="ORF">O6P43_010984</name>
</gene>
<organism evidence="2 3">
    <name type="scientific">Quillaja saponaria</name>
    <name type="common">Soap bark tree</name>
    <dbReference type="NCBI Taxonomy" id="32244"/>
    <lineage>
        <taxon>Eukaryota</taxon>
        <taxon>Viridiplantae</taxon>
        <taxon>Streptophyta</taxon>
        <taxon>Embryophyta</taxon>
        <taxon>Tracheophyta</taxon>
        <taxon>Spermatophyta</taxon>
        <taxon>Magnoliopsida</taxon>
        <taxon>eudicotyledons</taxon>
        <taxon>Gunneridae</taxon>
        <taxon>Pentapetalae</taxon>
        <taxon>rosids</taxon>
        <taxon>fabids</taxon>
        <taxon>Fabales</taxon>
        <taxon>Quillajaceae</taxon>
        <taxon>Quillaja</taxon>
    </lineage>
</organism>
<dbReference type="AlphaFoldDB" id="A0AAD7VF07"/>
<keyword evidence="3" id="KW-1185">Reference proteome</keyword>